<feature type="chain" id="PRO_5010202196" description="Porin" evidence="1">
    <location>
        <begin position="19"/>
        <end position="381"/>
    </location>
</feature>
<sequence>MKQLISIALLLTSIQLSAQIKADGYIGVMPVGYYLDLQDLKMWENVVHNRLNFSYDFSPSVLGVIQFRNRYISGETVRDIVGYSGLIEKDDGFLDMSFNLTSGSSSVMNVAVDRLWLDFYIGKLQVRAGRQRINWGQAMVWNPNDIFNAYSYFDFDYPERPGIDGIRLQFFTGVASQLDGVVKIDHERQKTWAARYRFNAGSYDWQFIGGRLNDREWVTGMGWSGQIGDAAFYGENTLLFPDDGEQTLIAAMGFNYTFKNSLLIQAEALYSSNLSGKAESLTEFIGRQASLFSSQSSIRQLSFAKYSLFASVEYPFTPLLSGSFAAMAFPPTRAFYVGPSFEYSIKSNVYLSTFINMFVDGSDKITDIAAFQGAVRLKWFF</sequence>
<gene>
    <name evidence="2" type="ORF">SAMN05444380_1235</name>
</gene>
<dbReference type="eggNOG" id="ENOG5032WND">
    <property type="taxonomic scope" value="Bacteria"/>
</dbReference>
<dbReference type="OrthoDB" id="5383458at2"/>
<evidence type="ECO:0000313" key="3">
    <source>
        <dbReference type="Proteomes" id="UP000181976"/>
    </source>
</evidence>
<keyword evidence="1" id="KW-0732">Signal</keyword>
<protein>
    <recommendedName>
        <fullName evidence="4">Porin</fullName>
    </recommendedName>
</protein>
<dbReference type="RefSeq" id="WP_010528744.1">
    <property type="nucleotide sequence ID" value="NZ_AFSL01000096.1"/>
</dbReference>
<accession>A0A1I2EJ90</accession>
<reference evidence="2 3" key="1">
    <citation type="submission" date="2016-10" db="EMBL/GenBank/DDBJ databases">
        <authorList>
            <person name="de Groot N.N."/>
        </authorList>
    </citation>
    <scope>NUCLEOTIDE SEQUENCE [LARGE SCALE GENOMIC DNA]</scope>
    <source>
        <strain evidence="2 3">DSM 19012</strain>
    </source>
</reference>
<evidence type="ECO:0000313" key="2">
    <source>
        <dbReference type="EMBL" id="SFE93042.1"/>
    </source>
</evidence>
<dbReference type="InParanoid" id="A0A1I2EJ90"/>
<feature type="signal peptide" evidence="1">
    <location>
        <begin position="1"/>
        <end position="18"/>
    </location>
</feature>
<proteinExistence type="predicted"/>
<dbReference type="EMBL" id="FONA01000023">
    <property type="protein sequence ID" value="SFE93042.1"/>
    <property type="molecule type" value="Genomic_DNA"/>
</dbReference>
<dbReference type="Proteomes" id="UP000181976">
    <property type="component" value="Unassembled WGS sequence"/>
</dbReference>
<dbReference type="AlphaFoldDB" id="A0A1I2EJ90"/>
<name>A0A1I2EJ90_9BACT</name>
<evidence type="ECO:0000256" key="1">
    <source>
        <dbReference type="SAM" id="SignalP"/>
    </source>
</evidence>
<evidence type="ECO:0008006" key="4">
    <source>
        <dbReference type="Google" id="ProtNLM"/>
    </source>
</evidence>
<keyword evidence="3" id="KW-1185">Reference proteome</keyword>
<organism evidence="2 3">
    <name type="scientific">Thermophagus xiamenensis</name>
    <dbReference type="NCBI Taxonomy" id="385682"/>
    <lineage>
        <taxon>Bacteria</taxon>
        <taxon>Pseudomonadati</taxon>
        <taxon>Bacteroidota</taxon>
        <taxon>Bacteroidia</taxon>
        <taxon>Marinilabiliales</taxon>
        <taxon>Marinilabiliaceae</taxon>
        <taxon>Thermophagus</taxon>
    </lineage>
</organism>
<dbReference type="STRING" id="385682.SAMN05444380_1235"/>